<dbReference type="RefSeq" id="WP_072283994.1">
    <property type="nucleotide sequence ID" value="NZ_CP015519.1"/>
</dbReference>
<dbReference type="OrthoDB" id="163426at2"/>
<dbReference type="EMBL" id="CP015519">
    <property type="protein sequence ID" value="APG28034.1"/>
    <property type="molecule type" value="Genomic_DNA"/>
</dbReference>
<dbReference type="InterPro" id="IPR010181">
    <property type="entry name" value="CGCAxxGCC_motif"/>
</dbReference>
<dbReference type="Pfam" id="PF09719">
    <property type="entry name" value="C_GCAxxG_C_C"/>
    <property type="match status" value="1"/>
</dbReference>
<protein>
    <recommendedName>
        <fullName evidence="3">C_GCAxxG_C_C family protein</fullName>
    </recommendedName>
</protein>
<evidence type="ECO:0000313" key="2">
    <source>
        <dbReference type="Proteomes" id="UP000182517"/>
    </source>
</evidence>
<organism evidence="1 2">
    <name type="scientific">Syntrophotalea acetylenivorans</name>
    <dbReference type="NCBI Taxonomy" id="1842532"/>
    <lineage>
        <taxon>Bacteria</taxon>
        <taxon>Pseudomonadati</taxon>
        <taxon>Thermodesulfobacteriota</taxon>
        <taxon>Desulfuromonadia</taxon>
        <taxon>Desulfuromonadales</taxon>
        <taxon>Syntrophotaleaceae</taxon>
        <taxon>Syntrophotalea</taxon>
    </lineage>
</organism>
<proteinExistence type="predicted"/>
<sequence>MSNELFRMMELVQKGYYCSQILLNLGLDNCGRNNPDLIRTMAGLAHGAGFGEGTCGALTGGTCLLAFYAAKGLDQEEEHLDFMTMRQRLAEWFYDTVGEQYGGIDCTTILDDDPDPRLRCGQIVAGVYGEVKRLLEEHGFDLTEGRDA</sequence>
<name>A0A1L3GQ34_9BACT</name>
<dbReference type="AlphaFoldDB" id="A0A1L3GQ34"/>
<dbReference type="NCBIfam" id="NF045669">
    <property type="entry name" value="DVU1555_fam_CGA"/>
    <property type="match status" value="1"/>
</dbReference>
<evidence type="ECO:0000313" key="1">
    <source>
        <dbReference type="EMBL" id="APG28034.1"/>
    </source>
</evidence>
<reference evidence="1 2" key="1">
    <citation type="journal article" date="2017" name="Genome Announc.">
        <title>Complete Genome Sequences of Two Acetylene-Fermenting Pelobacter acetylenicus Strains.</title>
        <authorList>
            <person name="Sutton J.M."/>
            <person name="Baesman S.M."/>
            <person name="Fierst J.L."/>
            <person name="Poret-Peterson A.T."/>
            <person name="Oremland R.S."/>
            <person name="Dunlap D.S."/>
            <person name="Akob D.M."/>
        </authorList>
    </citation>
    <scope>NUCLEOTIDE SEQUENCE [LARGE SCALE GENOMIC DNA]</scope>
    <source>
        <strain evidence="1 2">SFB93</strain>
    </source>
</reference>
<dbReference type="STRING" id="1842532.A7E78_09420"/>
<accession>A0A1L3GQ34</accession>
<evidence type="ECO:0008006" key="3">
    <source>
        <dbReference type="Google" id="ProtNLM"/>
    </source>
</evidence>
<gene>
    <name evidence="1" type="ORF">A7E78_09420</name>
</gene>
<keyword evidence="2" id="KW-1185">Reference proteome</keyword>
<dbReference type="KEGG" id="pef:A7E78_09420"/>
<dbReference type="Proteomes" id="UP000182517">
    <property type="component" value="Chromosome"/>
</dbReference>